<evidence type="ECO:0000259" key="5">
    <source>
        <dbReference type="PROSITE" id="PS50931"/>
    </source>
</evidence>
<dbReference type="PANTHER" id="PTHR30346:SF28">
    <property type="entry name" value="HTH-TYPE TRANSCRIPTIONAL REGULATOR CYNR"/>
    <property type="match status" value="1"/>
</dbReference>
<evidence type="ECO:0000256" key="3">
    <source>
        <dbReference type="ARBA" id="ARBA00023125"/>
    </source>
</evidence>
<comment type="caution">
    <text evidence="6">The sequence shown here is derived from an EMBL/GenBank/DDBJ whole genome shotgun (WGS) entry which is preliminary data.</text>
</comment>
<keyword evidence="2" id="KW-0805">Transcription regulation</keyword>
<protein>
    <submittedName>
        <fullName evidence="6">DNA-binding transcriptional LysR family regulator</fullName>
    </submittedName>
</protein>
<dbReference type="InterPro" id="IPR000847">
    <property type="entry name" value="LysR_HTH_N"/>
</dbReference>
<dbReference type="EMBL" id="JACHMH010000001">
    <property type="protein sequence ID" value="MBB4680451.1"/>
    <property type="molecule type" value="Genomic_DNA"/>
</dbReference>
<dbReference type="PROSITE" id="PS50931">
    <property type="entry name" value="HTH_LYSR"/>
    <property type="match status" value="1"/>
</dbReference>
<dbReference type="RefSeq" id="WP_185006274.1">
    <property type="nucleotide sequence ID" value="NZ_BAAAUI010000005.1"/>
</dbReference>
<keyword evidence="4" id="KW-0804">Transcription</keyword>
<keyword evidence="7" id="KW-1185">Reference proteome</keyword>
<dbReference type="SUPFAM" id="SSF46785">
    <property type="entry name" value="Winged helix' DNA-binding domain"/>
    <property type="match status" value="1"/>
</dbReference>
<feature type="domain" description="HTH lysR-type" evidence="5">
    <location>
        <begin position="1"/>
        <end position="58"/>
    </location>
</feature>
<gene>
    <name evidence="6" type="ORF">HNR67_006569</name>
</gene>
<dbReference type="InterPro" id="IPR036388">
    <property type="entry name" value="WH-like_DNA-bd_sf"/>
</dbReference>
<dbReference type="InterPro" id="IPR005119">
    <property type="entry name" value="LysR_subst-bd"/>
</dbReference>
<dbReference type="Proteomes" id="UP000533598">
    <property type="component" value="Unassembled WGS sequence"/>
</dbReference>
<keyword evidence="3 6" id="KW-0238">DNA-binding</keyword>
<dbReference type="PRINTS" id="PR00039">
    <property type="entry name" value="HTHLYSR"/>
</dbReference>
<dbReference type="Pfam" id="PF03466">
    <property type="entry name" value="LysR_substrate"/>
    <property type="match status" value="1"/>
</dbReference>
<dbReference type="GO" id="GO:0003677">
    <property type="term" value="F:DNA binding"/>
    <property type="evidence" value="ECO:0007669"/>
    <property type="project" value="UniProtKB-KW"/>
</dbReference>
<dbReference type="InterPro" id="IPR036390">
    <property type="entry name" value="WH_DNA-bd_sf"/>
</dbReference>
<sequence length="303" mass="32941">MDLRTLAWFREVAEGATVTETARRAHLTQPALSRALAKLDQETGAALFQRVGKTLVPTPAGHLFKTCVSEVLDRYAQGLRAVAELTDPGCGTVPLTFLHTLGTWLVPPLLSRFRAGFPDIAFELTQHGEAGLATALLSGAADLAVTSDDPGHPQLRWQHLLTEPLFLAVPPRHRLARRSRARLADLAEEPFILLRPGYALRATTEDRCRQAGFTPRVGFEGEEVETLRGLVAAGLGVALLPLPGGEPATPYLRLTDVRATRDIGLMWLAERELPPASAEFRAHVLGTVADGLDLPWQRGKPAR</sequence>
<evidence type="ECO:0000313" key="6">
    <source>
        <dbReference type="EMBL" id="MBB4680451.1"/>
    </source>
</evidence>
<dbReference type="GO" id="GO:0003700">
    <property type="term" value="F:DNA-binding transcription factor activity"/>
    <property type="evidence" value="ECO:0007669"/>
    <property type="project" value="InterPro"/>
</dbReference>
<evidence type="ECO:0000313" key="7">
    <source>
        <dbReference type="Proteomes" id="UP000533598"/>
    </source>
</evidence>
<organism evidence="6 7">
    <name type="scientific">Crossiella cryophila</name>
    <dbReference type="NCBI Taxonomy" id="43355"/>
    <lineage>
        <taxon>Bacteria</taxon>
        <taxon>Bacillati</taxon>
        <taxon>Actinomycetota</taxon>
        <taxon>Actinomycetes</taxon>
        <taxon>Pseudonocardiales</taxon>
        <taxon>Pseudonocardiaceae</taxon>
        <taxon>Crossiella</taxon>
    </lineage>
</organism>
<dbReference type="Gene3D" id="1.10.10.10">
    <property type="entry name" value="Winged helix-like DNA-binding domain superfamily/Winged helix DNA-binding domain"/>
    <property type="match status" value="1"/>
</dbReference>
<name>A0A7W7FVH9_9PSEU</name>
<dbReference type="Gene3D" id="3.40.190.290">
    <property type="match status" value="1"/>
</dbReference>
<dbReference type="AlphaFoldDB" id="A0A7W7FVH9"/>
<dbReference type="GO" id="GO:0032993">
    <property type="term" value="C:protein-DNA complex"/>
    <property type="evidence" value="ECO:0007669"/>
    <property type="project" value="TreeGrafter"/>
</dbReference>
<dbReference type="PANTHER" id="PTHR30346">
    <property type="entry name" value="TRANSCRIPTIONAL DUAL REGULATOR HCAR-RELATED"/>
    <property type="match status" value="1"/>
</dbReference>
<evidence type="ECO:0000256" key="1">
    <source>
        <dbReference type="ARBA" id="ARBA00009437"/>
    </source>
</evidence>
<evidence type="ECO:0000256" key="4">
    <source>
        <dbReference type="ARBA" id="ARBA00023163"/>
    </source>
</evidence>
<proteinExistence type="inferred from homology"/>
<accession>A0A7W7FVH9</accession>
<reference evidence="6 7" key="1">
    <citation type="submission" date="2020-08" db="EMBL/GenBank/DDBJ databases">
        <title>Sequencing the genomes of 1000 actinobacteria strains.</title>
        <authorList>
            <person name="Klenk H.-P."/>
        </authorList>
    </citation>
    <scope>NUCLEOTIDE SEQUENCE [LARGE SCALE GENOMIC DNA]</scope>
    <source>
        <strain evidence="6 7">DSM 44230</strain>
    </source>
</reference>
<dbReference type="Pfam" id="PF00126">
    <property type="entry name" value="HTH_1"/>
    <property type="match status" value="1"/>
</dbReference>
<comment type="similarity">
    <text evidence="1">Belongs to the LysR transcriptional regulatory family.</text>
</comment>
<dbReference type="SUPFAM" id="SSF53850">
    <property type="entry name" value="Periplasmic binding protein-like II"/>
    <property type="match status" value="1"/>
</dbReference>
<evidence type="ECO:0000256" key="2">
    <source>
        <dbReference type="ARBA" id="ARBA00023015"/>
    </source>
</evidence>